<dbReference type="Proteomes" id="UP000184499">
    <property type="component" value="Unassembled WGS sequence"/>
</dbReference>
<evidence type="ECO:0000256" key="1">
    <source>
        <dbReference type="SAM" id="MobiDB-lite"/>
    </source>
</evidence>
<accession>A0A1L9ULA5</accession>
<evidence type="ECO:0000313" key="3">
    <source>
        <dbReference type="Proteomes" id="UP000184499"/>
    </source>
</evidence>
<sequence>MPESVKSTSTFDDASSSYSVSSTASTLKDLKATSKKWLSSKEKKETKPDTSKSASPKSASPKPAKEKSRAPTTNYTTLATYLSLK</sequence>
<organism evidence="2 3">
    <name type="scientific">Aspergillus brasiliensis (strain CBS 101740 / IMI 381727 / IBT 21946)</name>
    <dbReference type="NCBI Taxonomy" id="767769"/>
    <lineage>
        <taxon>Eukaryota</taxon>
        <taxon>Fungi</taxon>
        <taxon>Dikarya</taxon>
        <taxon>Ascomycota</taxon>
        <taxon>Pezizomycotina</taxon>
        <taxon>Eurotiomycetes</taxon>
        <taxon>Eurotiomycetidae</taxon>
        <taxon>Eurotiales</taxon>
        <taxon>Aspergillaceae</taxon>
        <taxon>Aspergillus</taxon>
        <taxon>Aspergillus subgen. Circumdati</taxon>
    </lineage>
</organism>
<feature type="compositionally biased region" description="Basic and acidic residues" evidence="1">
    <location>
        <begin position="39"/>
        <end position="50"/>
    </location>
</feature>
<keyword evidence="3" id="KW-1185">Reference proteome</keyword>
<evidence type="ECO:0000313" key="2">
    <source>
        <dbReference type="EMBL" id="OJJ72376.1"/>
    </source>
</evidence>
<feature type="region of interest" description="Disordered" evidence="1">
    <location>
        <begin position="1"/>
        <end position="76"/>
    </location>
</feature>
<feature type="compositionally biased region" description="Low complexity" evidence="1">
    <location>
        <begin position="7"/>
        <end position="26"/>
    </location>
</feature>
<protein>
    <submittedName>
        <fullName evidence="2">Uncharacterized protein</fullName>
    </submittedName>
</protein>
<dbReference type="GeneID" id="93577216"/>
<dbReference type="STRING" id="767769.A0A1L9ULA5"/>
<proteinExistence type="predicted"/>
<name>A0A1L9ULA5_ASPBC</name>
<dbReference type="OMA" id="NAEDKDN"/>
<dbReference type="EMBL" id="KV878683">
    <property type="protein sequence ID" value="OJJ72376.1"/>
    <property type="molecule type" value="Genomic_DNA"/>
</dbReference>
<feature type="compositionally biased region" description="Low complexity" evidence="1">
    <location>
        <begin position="51"/>
        <end position="62"/>
    </location>
</feature>
<dbReference type="RefSeq" id="XP_067479624.1">
    <property type="nucleotide sequence ID" value="XM_067624728.1"/>
</dbReference>
<gene>
    <name evidence="2" type="ORF">ASPBRDRAFT_42066</name>
</gene>
<dbReference type="VEuPathDB" id="FungiDB:ASPBRDRAFT_42066"/>
<dbReference type="AlphaFoldDB" id="A0A1L9ULA5"/>
<reference evidence="3" key="1">
    <citation type="journal article" date="2017" name="Genome Biol.">
        <title>Comparative genomics reveals high biological diversity and specific adaptations in the industrially and medically important fungal genus Aspergillus.</title>
        <authorList>
            <person name="de Vries R.P."/>
            <person name="Riley R."/>
            <person name="Wiebenga A."/>
            <person name="Aguilar-Osorio G."/>
            <person name="Amillis S."/>
            <person name="Uchima C.A."/>
            <person name="Anderluh G."/>
            <person name="Asadollahi M."/>
            <person name="Askin M."/>
            <person name="Barry K."/>
            <person name="Battaglia E."/>
            <person name="Bayram O."/>
            <person name="Benocci T."/>
            <person name="Braus-Stromeyer S.A."/>
            <person name="Caldana C."/>
            <person name="Canovas D."/>
            <person name="Cerqueira G.C."/>
            <person name="Chen F."/>
            <person name="Chen W."/>
            <person name="Choi C."/>
            <person name="Clum A."/>
            <person name="Dos Santos R.A."/>
            <person name="Damasio A.R."/>
            <person name="Diallinas G."/>
            <person name="Emri T."/>
            <person name="Fekete E."/>
            <person name="Flipphi M."/>
            <person name="Freyberg S."/>
            <person name="Gallo A."/>
            <person name="Gournas C."/>
            <person name="Habgood R."/>
            <person name="Hainaut M."/>
            <person name="Harispe M.L."/>
            <person name="Henrissat B."/>
            <person name="Hilden K.S."/>
            <person name="Hope R."/>
            <person name="Hossain A."/>
            <person name="Karabika E."/>
            <person name="Karaffa L."/>
            <person name="Karanyi Z."/>
            <person name="Krasevec N."/>
            <person name="Kuo A."/>
            <person name="Kusch H."/>
            <person name="LaButti K."/>
            <person name="Lagendijk E.L."/>
            <person name="Lapidus A."/>
            <person name="Levasseur A."/>
            <person name="Lindquist E."/>
            <person name="Lipzen A."/>
            <person name="Logrieco A.F."/>
            <person name="MacCabe A."/>
            <person name="Maekelae M.R."/>
            <person name="Malavazi I."/>
            <person name="Melin P."/>
            <person name="Meyer V."/>
            <person name="Mielnichuk N."/>
            <person name="Miskei M."/>
            <person name="Molnar A.P."/>
            <person name="Mule G."/>
            <person name="Ngan C.Y."/>
            <person name="Orejas M."/>
            <person name="Orosz E."/>
            <person name="Ouedraogo J.P."/>
            <person name="Overkamp K.M."/>
            <person name="Park H.-S."/>
            <person name="Perrone G."/>
            <person name="Piumi F."/>
            <person name="Punt P.J."/>
            <person name="Ram A.F."/>
            <person name="Ramon A."/>
            <person name="Rauscher S."/>
            <person name="Record E."/>
            <person name="Riano-Pachon D.M."/>
            <person name="Robert V."/>
            <person name="Roehrig J."/>
            <person name="Ruller R."/>
            <person name="Salamov A."/>
            <person name="Salih N.S."/>
            <person name="Samson R.A."/>
            <person name="Sandor E."/>
            <person name="Sanguinetti M."/>
            <person name="Schuetze T."/>
            <person name="Sepcic K."/>
            <person name="Shelest E."/>
            <person name="Sherlock G."/>
            <person name="Sophianopoulou V."/>
            <person name="Squina F.M."/>
            <person name="Sun H."/>
            <person name="Susca A."/>
            <person name="Todd R.B."/>
            <person name="Tsang A."/>
            <person name="Unkles S.E."/>
            <person name="van de Wiele N."/>
            <person name="van Rossen-Uffink D."/>
            <person name="Oliveira J.V."/>
            <person name="Vesth T.C."/>
            <person name="Visser J."/>
            <person name="Yu J.-H."/>
            <person name="Zhou M."/>
            <person name="Andersen M.R."/>
            <person name="Archer D.B."/>
            <person name="Baker S.E."/>
            <person name="Benoit I."/>
            <person name="Brakhage A.A."/>
            <person name="Braus G.H."/>
            <person name="Fischer R."/>
            <person name="Frisvad J.C."/>
            <person name="Goldman G.H."/>
            <person name="Houbraken J."/>
            <person name="Oakley B."/>
            <person name="Pocsi I."/>
            <person name="Scazzocchio C."/>
            <person name="Seiboth B."/>
            <person name="vanKuyk P.A."/>
            <person name="Wortman J."/>
            <person name="Dyer P.S."/>
            <person name="Grigoriev I.V."/>
        </authorList>
    </citation>
    <scope>NUCLEOTIDE SEQUENCE [LARGE SCALE GENOMIC DNA]</scope>
    <source>
        <strain evidence="3">CBS 101740 / IMI 381727 / IBT 21946</strain>
    </source>
</reference>